<name>A0A0S1XFJ7_THEBA</name>
<dbReference type="AlphaFoldDB" id="A0A0S1XFJ7"/>
<sequence>MHPMLYRSLLASALLFLVLGLIAMPFLKRGEPAFYANIIGMSLLLLFIIGISALQYKDARNRKIKKYQ</sequence>
<keyword evidence="1" id="KW-1133">Transmembrane helix</keyword>
<evidence type="ECO:0000313" key="3">
    <source>
        <dbReference type="Proteomes" id="UP000066042"/>
    </source>
</evidence>
<accession>A0A0S1XFJ7</accession>
<keyword evidence="1" id="KW-0812">Transmembrane</keyword>
<dbReference type="RefSeq" id="WP_013466283.1">
    <property type="nucleotide sequence ID" value="NZ_CP013050.1"/>
</dbReference>
<dbReference type="EMBL" id="CP013050">
    <property type="protein sequence ID" value="ALM76545.1"/>
    <property type="molecule type" value="Genomic_DNA"/>
</dbReference>
<organism evidence="2 3">
    <name type="scientific">Thermococcus barophilus</name>
    <dbReference type="NCBI Taxonomy" id="55802"/>
    <lineage>
        <taxon>Archaea</taxon>
        <taxon>Methanobacteriati</taxon>
        <taxon>Methanobacteriota</taxon>
        <taxon>Thermococci</taxon>
        <taxon>Thermococcales</taxon>
        <taxon>Thermococcaceae</taxon>
        <taxon>Thermococcus</taxon>
    </lineage>
</organism>
<reference evidence="2 3" key="1">
    <citation type="journal article" date="2016" name="Genome Announc.">
        <title>Complete genome sequence of the hyperthermophilic and piezophilic archaeon Thermococcus barophilus Ch5, capable of growth at the expense of hydrogenogenesis from carbon monoxide and formate.</title>
        <authorList>
            <person name="Oger P."/>
            <person name="Sokolova T.G."/>
            <person name="Kozhevnikova D.A."/>
            <person name="Taranov E.A."/>
            <person name="Vannier P."/>
            <person name="Lee H.S."/>
            <person name="Kwon K.K."/>
            <person name="Kang S.G."/>
            <person name="Lee J.H."/>
            <person name="Bonch-Osmolovskaya E.A."/>
            <person name="Lebedinsky A.V."/>
        </authorList>
    </citation>
    <scope>NUCLEOTIDE SEQUENCE [LARGE SCALE GENOMIC DNA]</scope>
    <source>
        <strain evidence="3">Ch5</strain>
    </source>
</reference>
<keyword evidence="1" id="KW-0472">Membrane</keyword>
<protein>
    <submittedName>
        <fullName evidence="2">Uncharacterized protein</fullName>
    </submittedName>
</protein>
<evidence type="ECO:0000313" key="2">
    <source>
        <dbReference type="EMBL" id="ALM76545.1"/>
    </source>
</evidence>
<dbReference type="STRING" id="55802.TBCH5v1_2657"/>
<dbReference type="Proteomes" id="UP000066042">
    <property type="component" value="Chromosome"/>
</dbReference>
<gene>
    <name evidence="2" type="ORF">TBCH5v1_2657</name>
</gene>
<proteinExistence type="predicted"/>
<feature type="transmembrane region" description="Helical" evidence="1">
    <location>
        <begin position="33"/>
        <end position="56"/>
    </location>
</feature>
<dbReference type="GeneID" id="26137861"/>
<dbReference type="GeneID" id="10040326"/>
<evidence type="ECO:0000256" key="1">
    <source>
        <dbReference type="SAM" id="Phobius"/>
    </source>
</evidence>
<dbReference type="PATRIC" id="fig|55802.8.peg.2643"/>